<dbReference type="InterPro" id="IPR017850">
    <property type="entry name" value="Alkaline_phosphatase_core_sf"/>
</dbReference>
<dbReference type="PROSITE" id="PS00149">
    <property type="entry name" value="SULFATASE_2"/>
    <property type="match status" value="1"/>
</dbReference>
<comment type="similarity">
    <text evidence="1">Belongs to the sulfatase family.</text>
</comment>
<evidence type="ECO:0000313" key="6">
    <source>
        <dbReference type="EMBL" id="SVA30883.1"/>
    </source>
</evidence>
<feature type="domain" description="Sulfatase N-terminal" evidence="5">
    <location>
        <begin position="36"/>
        <end position="149"/>
    </location>
</feature>
<organism evidence="6">
    <name type="scientific">marine metagenome</name>
    <dbReference type="NCBI Taxonomy" id="408172"/>
    <lineage>
        <taxon>unclassified sequences</taxon>
        <taxon>metagenomes</taxon>
        <taxon>ecological metagenomes</taxon>
    </lineage>
</organism>
<feature type="non-terminal residue" evidence="6">
    <location>
        <position position="154"/>
    </location>
</feature>
<dbReference type="InterPro" id="IPR000917">
    <property type="entry name" value="Sulfatase_N"/>
</dbReference>
<evidence type="ECO:0000256" key="3">
    <source>
        <dbReference type="ARBA" id="ARBA00022801"/>
    </source>
</evidence>
<protein>
    <recommendedName>
        <fullName evidence="5">Sulfatase N-terminal domain-containing protein</fullName>
    </recommendedName>
</protein>
<evidence type="ECO:0000256" key="4">
    <source>
        <dbReference type="ARBA" id="ARBA00022837"/>
    </source>
</evidence>
<dbReference type="EMBL" id="UINC01007002">
    <property type="protein sequence ID" value="SVA30883.1"/>
    <property type="molecule type" value="Genomic_DNA"/>
</dbReference>
<keyword evidence="2" id="KW-0479">Metal-binding</keyword>
<proteinExistence type="inferred from homology"/>
<dbReference type="PANTHER" id="PTHR42693:SF53">
    <property type="entry name" value="ENDO-4-O-SULFATASE"/>
    <property type="match status" value="1"/>
</dbReference>
<reference evidence="6" key="1">
    <citation type="submission" date="2018-05" db="EMBL/GenBank/DDBJ databases">
        <authorList>
            <person name="Lanie J.A."/>
            <person name="Ng W.-L."/>
            <person name="Kazmierczak K.M."/>
            <person name="Andrzejewski T.M."/>
            <person name="Davidsen T.M."/>
            <person name="Wayne K.J."/>
            <person name="Tettelin H."/>
            <person name="Glass J.I."/>
            <person name="Rusch D."/>
            <person name="Podicherti R."/>
            <person name="Tsui H.-C.T."/>
            <person name="Winkler M.E."/>
        </authorList>
    </citation>
    <scope>NUCLEOTIDE SEQUENCE</scope>
</reference>
<dbReference type="InterPro" id="IPR050738">
    <property type="entry name" value="Sulfatase"/>
</dbReference>
<dbReference type="GO" id="GO:0046872">
    <property type="term" value="F:metal ion binding"/>
    <property type="evidence" value="ECO:0007669"/>
    <property type="project" value="UniProtKB-KW"/>
</dbReference>
<dbReference type="InterPro" id="IPR024607">
    <property type="entry name" value="Sulfatase_CS"/>
</dbReference>
<evidence type="ECO:0000259" key="5">
    <source>
        <dbReference type="Pfam" id="PF00884"/>
    </source>
</evidence>
<gene>
    <name evidence="6" type="ORF">METZ01_LOCUS83737</name>
</gene>
<name>A0A381UVC0_9ZZZZ</name>
<dbReference type="PANTHER" id="PTHR42693">
    <property type="entry name" value="ARYLSULFATASE FAMILY MEMBER"/>
    <property type="match status" value="1"/>
</dbReference>
<dbReference type="AlphaFoldDB" id="A0A381UVC0"/>
<dbReference type="SUPFAM" id="SSF53649">
    <property type="entry name" value="Alkaline phosphatase-like"/>
    <property type="match status" value="1"/>
</dbReference>
<dbReference type="GO" id="GO:0004065">
    <property type="term" value="F:arylsulfatase activity"/>
    <property type="evidence" value="ECO:0007669"/>
    <property type="project" value="TreeGrafter"/>
</dbReference>
<keyword evidence="4" id="KW-0106">Calcium</keyword>
<sequence length="154" mass="16648">MKQNDLYRVTSVRLVGGVIAVILSVALGRALAVAKPNIVFVLADDMGYGDVQALNSRSTVPTPNLNRLARQGMIFTDAHSPSAVCTPTRYGTLTGRYCWRSRLKRGVLNGYSAPLLESGRLTVAGMLRVSGYHTSVVGKWHLGLGYQKGADEKI</sequence>
<dbReference type="Pfam" id="PF00884">
    <property type="entry name" value="Sulfatase"/>
    <property type="match status" value="1"/>
</dbReference>
<dbReference type="Gene3D" id="3.40.720.10">
    <property type="entry name" value="Alkaline Phosphatase, subunit A"/>
    <property type="match status" value="1"/>
</dbReference>
<evidence type="ECO:0000256" key="1">
    <source>
        <dbReference type="ARBA" id="ARBA00008779"/>
    </source>
</evidence>
<evidence type="ECO:0000256" key="2">
    <source>
        <dbReference type="ARBA" id="ARBA00022723"/>
    </source>
</evidence>
<keyword evidence="3" id="KW-0378">Hydrolase</keyword>
<accession>A0A381UVC0</accession>